<dbReference type="AlphaFoldDB" id="A0A084WHM0"/>
<protein>
    <submittedName>
        <fullName evidence="2 3">Uncharacterized protein</fullName>
    </submittedName>
</protein>
<dbReference type="EnsemblMetazoa" id="ASIC018348-RA">
    <property type="protein sequence ID" value="ASIC018348-PA"/>
    <property type="gene ID" value="ASIC018348"/>
</dbReference>
<dbReference type="Proteomes" id="UP000030765">
    <property type="component" value="Unassembled WGS sequence"/>
</dbReference>
<dbReference type="EMBL" id="ATLV01023858">
    <property type="status" value="NOT_ANNOTATED_CDS"/>
    <property type="molecule type" value="Genomic_DNA"/>
</dbReference>
<sequence>MTLKLKCGRLWDYRPSPKSIKNNETRNPGPKADDNGWRLPEPSGWRQQPSIGFGGVSGWVNRGRRKEGRKEDRRNAKNRDILFIVPFSRVRG</sequence>
<dbReference type="EMBL" id="KE525347">
    <property type="protein sequence ID" value="KFB49714.1"/>
    <property type="molecule type" value="Genomic_DNA"/>
</dbReference>
<dbReference type="VEuPathDB" id="VectorBase:ASIC018348"/>
<evidence type="ECO:0000256" key="1">
    <source>
        <dbReference type="SAM" id="MobiDB-lite"/>
    </source>
</evidence>
<evidence type="ECO:0000313" key="4">
    <source>
        <dbReference type="Proteomes" id="UP000030765"/>
    </source>
</evidence>
<name>A0A084WHM0_ANOSI</name>
<evidence type="ECO:0000313" key="2">
    <source>
        <dbReference type="EMBL" id="KFB49714.1"/>
    </source>
</evidence>
<feature type="region of interest" description="Disordered" evidence="1">
    <location>
        <begin position="13"/>
        <end position="75"/>
    </location>
</feature>
<organism evidence="2">
    <name type="scientific">Anopheles sinensis</name>
    <name type="common">Mosquito</name>
    <dbReference type="NCBI Taxonomy" id="74873"/>
    <lineage>
        <taxon>Eukaryota</taxon>
        <taxon>Metazoa</taxon>
        <taxon>Ecdysozoa</taxon>
        <taxon>Arthropoda</taxon>
        <taxon>Hexapoda</taxon>
        <taxon>Insecta</taxon>
        <taxon>Pterygota</taxon>
        <taxon>Neoptera</taxon>
        <taxon>Endopterygota</taxon>
        <taxon>Diptera</taxon>
        <taxon>Nematocera</taxon>
        <taxon>Culicoidea</taxon>
        <taxon>Culicidae</taxon>
        <taxon>Anophelinae</taxon>
        <taxon>Anopheles</taxon>
    </lineage>
</organism>
<gene>
    <name evidence="2" type="ORF">ZHAS_00018348</name>
</gene>
<reference evidence="2 4" key="1">
    <citation type="journal article" date="2014" name="BMC Genomics">
        <title>Genome sequence of Anopheles sinensis provides insight into genetics basis of mosquito competence for malaria parasites.</title>
        <authorList>
            <person name="Zhou D."/>
            <person name="Zhang D."/>
            <person name="Ding G."/>
            <person name="Shi L."/>
            <person name="Hou Q."/>
            <person name="Ye Y."/>
            <person name="Xu Y."/>
            <person name="Zhou H."/>
            <person name="Xiong C."/>
            <person name="Li S."/>
            <person name="Yu J."/>
            <person name="Hong S."/>
            <person name="Yu X."/>
            <person name="Zou P."/>
            <person name="Chen C."/>
            <person name="Chang X."/>
            <person name="Wang W."/>
            <person name="Lv Y."/>
            <person name="Sun Y."/>
            <person name="Ma L."/>
            <person name="Shen B."/>
            <person name="Zhu C."/>
        </authorList>
    </citation>
    <scope>NUCLEOTIDE SEQUENCE [LARGE SCALE GENOMIC DNA]</scope>
</reference>
<evidence type="ECO:0000313" key="3">
    <source>
        <dbReference type="EnsemblMetazoa" id="ASIC018348-PA"/>
    </source>
</evidence>
<accession>A0A084WHM0</accession>
<reference evidence="3" key="2">
    <citation type="submission" date="2020-05" db="UniProtKB">
        <authorList>
            <consortium name="EnsemblMetazoa"/>
        </authorList>
    </citation>
    <scope>IDENTIFICATION</scope>
</reference>
<proteinExistence type="predicted"/>
<keyword evidence="4" id="KW-1185">Reference proteome</keyword>